<evidence type="ECO:0000256" key="2">
    <source>
        <dbReference type="SAM" id="Phobius"/>
    </source>
</evidence>
<reference evidence="3 4" key="1">
    <citation type="journal article" date="2018" name="Nat. Ecol. Evol.">
        <title>Pezizomycetes genomes reveal the molecular basis of ectomycorrhizal truffle lifestyle.</title>
        <authorList>
            <person name="Murat C."/>
            <person name="Payen T."/>
            <person name="Noel B."/>
            <person name="Kuo A."/>
            <person name="Morin E."/>
            <person name="Chen J."/>
            <person name="Kohler A."/>
            <person name="Krizsan K."/>
            <person name="Balestrini R."/>
            <person name="Da Silva C."/>
            <person name="Montanini B."/>
            <person name="Hainaut M."/>
            <person name="Levati E."/>
            <person name="Barry K.W."/>
            <person name="Belfiori B."/>
            <person name="Cichocki N."/>
            <person name="Clum A."/>
            <person name="Dockter R.B."/>
            <person name="Fauchery L."/>
            <person name="Guy J."/>
            <person name="Iotti M."/>
            <person name="Le Tacon F."/>
            <person name="Lindquist E.A."/>
            <person name="Lipzen A."/>
            <person name="Malagnac F."/>
            <person name="Mello A."/>
            <person name="Molinier V."/>
            <person name="Miyauchi S."/>
            <person name="Poulain J."/>
            <person name="Riccioni C."/>
            <person name="Rubini A."/>
            <person name="Sitrit Y."/>
            <person name="Splivallo R."/>
            <person name="Traeger S."/>
            <person name="Wang M."/>
            <person name="Zifcakova L."/>
            <person name="Wipf D."/>
            <person name="Zambonelli A."/>
            <person name="Paolocci F."/>
            <person name="Nowrousian M."/>
            <person name="Ottonello S."/>
            <person name="Baldrian P."/>
            <person name="Spatafora J.W."/>
            <person name="Henrissat B."/>
            <person name="Nagy L.G."/>
            <person name="Aury J.M."/>
            <person name="Wincker P."/>
            <person name="Grigoriev I.V."/>
            <person name="Bonfante P."/>
            <person name="Martin F.M."/>
        </authorList>
    </citation>
    <scope>NUCLEOTIDE SEQUENCE [LARGE SCALE GENOMIC DNA]</scope>
    <source>
        <strain evidence="3 4">120613-1</strain>
    </source>
</reference>
<organism evidence="3 4">
    <name type="scientific">Choiromyces venosus 120613-1</name>
    <dbReference type="NCBI Taxonomy" id="1336337"/>
    <lineage>
        <taxon>Eukaryota</taxon>
        <taxon>Fungi</taxon>
        <taxon>Dikarya</taxon>
        <taxon>Ascomycota</taxon>
        <taxon>Pezizomycotina</taxon>
        <taxon>Pezizomycetes</taxon>
        <taxon>Pezizales</taxon>
        <taxon>Tuberaceae</taxon>
        <taxon>Choiromyces</taxon>
    </lineage>
</organism>
<protein>
    <submittedName>
        <fullName evidence="3">Uncharacterized protein</fullName>
    </submittedName>
</protein>
<keyword evidence="4" id="KW-1185">Reference proteome</keyword>
<evidence type="ECO:0000313" key="3">
    <source>
        <dbReference type="EMBL" id="RPB01607.1"/>
    </source>
</evidence>
<evidence type="ECO:0000256" key="1">
    <source>
        <dbReference type="SAM" id="MobiDB-lite"/>
    </source>
</evidence>
<keyword evidence="2" id="KW-0812">Transmembrane</keyword>
<feature type="transmembrane region" description="Helical" evidence="2">
    <location>
        <begin position="159"/>
        <end position="184"/>
    </location>
</feature>
<dbReference type="AlphaFoldDB" id="A0A3N4JTU3"/>
<dbReference type="Proteomes" id="UP000276215">
    <property type="component" value="Unassembled WGS sequence"/>
</dbReference>
<feature type="compositionally biased region" description="Low complexity" evidence="1">
    <location>
        <begin position="106"/>
        <end position="120"/>
    </location>
</feature>
<evidence type="ECO:0000313" key="4">
    <source>
        <dbReference type="Proteomes" id="UP000276215"/>
    </source>
</evidence>
<sequence>MAAIYSVTYSVGQTVLAVPLQTGGDQFAPLPFTGATSGVTTTTHYETIAIPVASQSSSQYVVSSAGRNTTLLKAGQGVYTVSVIQPVIALSTTSVTQSAAGLGTTTGAPASGVGSSSISSQAPTSATGNDLVGGSNDQNLGSNDQKPGSNGRNPGSNNIAAIAAAGVMGGLFVIALGALLFLIFKLRKCYLISHSLWPILRYTGLTIIIFEKKKQLQNTLSTLHQR</sequence>
<gene>
    <name evidence="3" type="ORF">L873DRAFT_635862</name>
</gene>
<dbReference type="EMBL" id="ML120372">
    <property type="protein sequence ID" value="RPB01607.1"/>
    <property type="molecule type" value="Genomic_DNA"/>
</dbReference>
<feature type="compositionally biased region" description="Polar residues" evidence="1">
    <location>
        <begin position="135"/>
        <end position="146"/>
    </location>
</feature>
<accession>A0A3N4JTU3</accession>
<proteinExistence type="predicted"/>
<feature type="region of interest" description="Disordered" evidence="1">
    <location>
        <begin position="106"/>
        <end position="153"/>
    </location>
</feature>
<keyword evidence="2" id="KW-0472">Membrane</keyword>
<name>A0A3N4JTU3_9PEZI</name>
<keyword evidence="2" id="KW-1133">Transmembrane helix</keyword>